<evidence type="ECO:0000313" key="1">
    <source>
        <dbReference type="EMBL" id="EKU93483.1"/>
    </source>
</evidence>
<proteinExistence type="predicted"/>
<dbReference type="RefSeq" id="WP_003778037.1">
    <property type="nucleotide sequence ID" value="NZ_JH992959.1"/>
</dbReference>
<dbReference type="InterPro" id="IPR013785">
    <property type="entry name" value="Aldolase_TIM"/>
</dbReference>
<evidence type="ECO:0008006" key="3">
    <source>
        <dbReference type="Google" id="ProtNLM"/>
    </source>
</evidence>
<protein>
    <recommendedName>
        <fullName evidence="3">Hydrolase</fullName>
    </recommendedName>
</protein>
<evidence type="ECO:0000313" key="2">
    <source>
        <dbReference type="Proteomes" id="UP000009875"/>
    </source>
</evidence>
<organism evidence="1 2">
    <name type="scientific">Alloiococcus otitis ATCC 51267</name>
    <dbReference type="NCBI Taxonomy" id="883081"/>
    <lineage>
        <taxon>Bacteria</taxon>
        <taxon>Bacillati</taxon>
        <taxon>Bacillota</taxon>
        <taxon>Bacilli</taxon>
        <taxon>Lactobacillales</taxon>
        <taxon>Carnobacteriaceae</taxon>
        <taxon>Alloiococcus</taxon>
    </lineage>
</organism>
<name>K9E9W9_9LACT</name>
<sequence length="234" mass="25230">MTEHVVKKRKQIPEITTNLRKDYIKVPNTIRNASGIKIMGRRIKSILFTTDIAIILNNNADAILAVYPFTPHPAIIEAIASTSNLPVLAGVGGGLTKGQRSKDMALFAEANGCTAVVLNAPTQLDTIRLVDEVVDSPIIKTIVSEHTDIEANLKAGVDILNVSCANKTAEVVGKIREKFPDVPIIATGGPTDEDIQETIDAGANAITYTPPSNGELFSKKMDKYREKIEGEPSL</sequence>
<dbReference type="SUPFAM" id="SSF51412">
    <property type="entry name" value="Inosine monophosphate dehydrogenase (IMPDH)"/>
    <property type="match status" value="1"/>
</dbReference>
<dbReference type="eggNOG" id="COG3010">
    <property type="taxonomic scope" value="Bacteria"/>
</dbReference>
<dbReference type="OrthoDB" id="1092608at2"/>
<dbReference type="HOGENOM" id="CLU_082733_0_0_9"/>
<reference evidence="1 2" key="1">
    <citation type="submission" date="2012-09" db="EMBL/GenBank/DDBJ databases">
        <title>The Genome Sequence of Alloiococcus otitis ATCC 51267.</title>
        <authorList>
            <consortium name="The Broad Institute Genome Sequencing Platform"/>
            <person name="Earl A."/>
            <person name="Ward D."/>
            <person name="Feldgarden M."/>
            <person name="Gevers D."/>
            <person name="Huys G."/>
            <person name="Walker B."/>
            <person name="Young S.K."/>
            <person name="Zeng Q."/>
            <person name="Gargeya S."/>
            <person name="Fitzgerald M."/>
            <person name="Haas B."/>
            <person name="Abouelleil A."/>
            <person name="Alvarado L."/>
            <person name="Arachchi H.M."/>
            <person name="Berlin A.M."/>
            <person name="Chapman S.B."/>
            <person name="Goldberg J."/>
            <person name="Griggs A."/>
            <person name="Gujja S."/>
            <person name="Hansen M."/>
            <person name="Howarth C."/>
            <person name="Imamovic A."/>
            <person name="Larimer J."/>
            <person name="McCowen C."/>
            <person name="Montmayeur A."/>
            <person name="Murphy C."/>
            <person name="Neiman D."/>
            <person name="Pearson M."/>
            <person name="Priest M."/>
            <person name="Roberts A."/>
            <person name="Saif S."/>
            <person name="Shea T."/>
            <person name="Sisk P."/>
            <person name="Sykes S."/>
            <person name="Wortman J."/>
            <person name="Nusbaum C."/>
            <person name="Birren B."/>
        </authorList>
    </citation>
    <scope>NUCLEOTIDE SEQUENCE [LARGE SCALE GENOMIC DNA]</scope>
    <source>
        <strain evidence="1 2">ATCC 51267</strain>
    </source>
</reference>
<comment type="caution">
    <text evidence="1">The sequence shown here is derived from an EMBL/GenBank/DDBJ whole genome shotgun (WGS) entry which is preliminary data.</text>
</comment>
<dbReference type="AlphaFoldDB" id="K9E9W9"/>
<accession>K9E9W9</accession>
<dbReference type="PATRIC" id="fig|883081.3.peg.1016"/>
<gene>
    <name evidence="1" type="ORF">HMPREF9698_01015</name>
</gene>
<dbReference type="Gene3D" id="3.20.20.70">
    <property type="entry name" value="Aldolase class I"/>
    <property type="match status" value="1"/>
</dbReference>
<keyword evidence="2" id="KW-1185">Reference proteome</keyword>
<dbReference type="Proteomes" id="UP000009875">
    <property type="component" value="Unassembled WGS sequence"/>
</dbReference>
<dbReference type="STRING" id="883081.HMPREF9698_01015"/>
<dbReference type="EMBL" id="AGXA01000020">
    <property type="protein sequence ID" value="EKU93483.1"/>
    <property type="molecule type" value="Genomic_DNA"/>
</dbReference>